<organism evidence="2">
    <name type="scientific">Chaetoceros debilis</name>
    <dbReference type="NCBI Taxonomy" id="122233"/>
    <lineage>
        <taxon>Eukaryota</taxon>
        <taxon>Sar</taxon>
        <taxon>Stramenopiles</taxon>
        <taxon>Ochrophyta</taxon>
        <taxon>Bacillariophyta</taxon>
        <taxon>Coscinodiscophyceae</taxon>
        <taxon>Chaetocerotophycidae</taxon>
        <taxon>Chaetocerotales</taxon>
        <taxon>Chaetocerotaceae</taxon>
        <taxon>Chaetoceros</taxon>
    </lineage>
</organism>
<feature type="region of interest" description="Disordered" evidence="1">
    <location>
        <begin position="1"/>
        <end position="20"/>
    </location>
</feature>
<dbReference type="AlphaFoldDB" id="A0A7S3PWB5"/>
<gene>
    <name evidence="2" type="ORF">CDEB00056_LOCUS2166</name>
</gene>
<feature type="compositionally biased region" description="Basic residues" evidence="1">
    <location>
        <begin position="130"/>
        <end position="141"/>
    </location>
</feature>
<proteinExistence type="predicted"/>
<feature type="region of interest" description="Disordered" evidence="1">
    <location>
        <begin position="129"/>
        <end position="214"/>
    </location>
</feature>
<sequence>MVTPSSNGQPRAGSRSRASRLSYVLDLKNKEANFIERPALRKNATFSTASTSVATNASDKSRDEEATQKRRMVIRSKLERFNNPINIVSTPIAAKKQNLKLEQAVPLEKLPKINQSPRQRMAYFAELNRRRQTGYARKKMSPRSNPPQDREDGKEEEEKEAEISEKSESIANESIAQEESIEDSISEYDQTKTMTSRRETTSSRESSSLIGKSASFAAVKKVVEKVQNMSEGESDIILSISGDLFSNEEKKGTPKSSSRPRLSPSINRRSAYLEKLAKSKKEKPNPERNTARKKLPPSQNVDPEAHDENRRYDKGYLEQDYIEKSKVTEESIVEVGEDARSQVSSRSNNIQGSQSNNAENEHRNDQIVDDREDHASILSIESKASHSTFLEDTLKEMNVDGAMLAKILDIEKNQNADLSLYSPSPRSGKEKKGPIQRKAYCQQSPSSSHRERMSDMHITSTRTSDSSDTVKAAKDIIQWRQMSPRSTRSPRHRDAMIVSPSFEKKLNRKYPSFSPPERIYRHPKPDSLAKSHDLSHHSIDRVSGNTLSTKSGNIRRGRPFNEVYRPFRPVGGSFYENAPRSAVSNYAATNTGPLQDEIPQYNVSGKEVEARESSHRHQLRSMASIQREEDDEPVQFNKVLRTRRVDHYSTSELSIGHGMPPRISRMKENKNEVLIARPNTNSNDHVLKSFDSVESSIYSSCSDGIESIAVTLKEGSKVVLPISCSPEDEVQSKSRSKHQNQLQSHAGARRTRSEESFNSTKSATTWKVIVDRGATKASKFVSLTPSSLTTESLGSSSTEYSSRSSSSTIEKSCSMSEEPTFSDDSSLLDEKAPTDSVFCAFPSRAIAVFGSFMK</sequence>
<feature type="region of interest" description="Disordered" evidence="1">
    <location>
        <begin position="787"/>
        <end position="827"/>
    </location>
</feature>
<feature type="compositionally biased region" description="Basic and acidic residues" evidence="1">
    <location>
        <begin position="271"/>
        <end position="290"/>
    </location>
</feature>
<reference evidence="2" key="1">
    <citation type="submission" date="2021-01" db="EMBL/GenBank/DDBJ databases">
        <authorList>
            <person name="Corre E."/>
            <person name="Pelletier E."/>
            <person name="Niang G."/>
            <person name="Scheremetjew M."/>
            <person name="Finn R."/>
            <person name="Kale V."/>
            <person name="Holt S."/>
            <person name="Cochrane G."/>
            <person name="Meng A."/>
            <person name="Brown T."/>
            <person name="Cohen L."/>
        </authorList>
    </citation>
    <scope>NUCLEOTIDE SEQUENCE</scope>
    <source>
        <strain evidence="2">MM31A-1</strain>
    </source>
</reference>
<feature type="region of interest" description="Disordered" evidence="1">
    <location>
        <begin position="728"/>
        <end position="758"/>
    </location>
</feature>
<feature type="compositionally biased region" description="Basic and acidic residues" evidence="1">
    <location>
        <begin position="303"/>
        <end position="320"/>
    </location>
</feature>
<feature type="compositionally biased region" description="Low complexity" evidence="1">
    <location>
        <begin position="11"/>
        <end position="20"/>
    </location>
</feature>
<protein>
    <submittedName>
        <fullName evidence="2">Uncharacterized protein</fullName>
    </submittedName>
</protein>
<name>A0A7S3PWB5_9STRA</name>
<feature type="region of interest" description="Disordered" evidence="1">
    <location>
        <begin position="507"/>
        <end position="534"/>
    </location>
</feature>
<feature type="compositionally biased region" description="Low complexity" evidence="1">
    <location>
        <begin position="254"/>
        <end position="270"/>
    </location>
</feature>
<feature type="compositionally biased region" description="Polar residues" evidence="1">
    <location>
        <begin position="341"/>
        <end position="358"/>
    </location>
</feature>
<feature type="region of interest" description="Disordered" evidence="1">
    <location>
        <begin position="45"/>
        <end position="69"/>
    </location>
</feature>
<evidence type="ECO:0000256" key="1">
    <source>
        <dbReference type="SAM" id="MobiDB-lite"/>
    </source>
</evidence>
<feature type="region of interest" description="Disordered" evidence="1">
    <location>
        <begin position="418"/>
        <end position="470"/>
    </location>
</feature>
<feature type="compositionally biased region" description="Low complexity" evidence="1">
    <location>
        <begin position="787"/>
        <end position="817"/>
    </location>
</feature>
<feature type="compositionally biased region" description="Basic and acidic residues" evidence="1">
    <location>
        <begin position="518"/>
        <end position="534"/>
    </location>
</feature>
<feature type="region of interest" description="Disordered" evidence="1">
    <location>
        <begin position="333"/>
        <end position="375"/>
    </location>
</feature>
<feature type="region of interest" description="Disordered" evidence="1">
    <location>
        <begin position="227"/>
        <end position="320"/>
    </location>
</feature>
<feature type="compositionally biased region" description="Basic and acidic residues" evidence="1">
    <location>
        <begin position="359"/>
        <end position="375"/>
    </location>
</feature>
<feature type="compositionally biased region" description="Basic and acidic residues" evidence="1">
    <location>
        <begin position="59"/>
        <end position="68"/>
    </location>
</feature>
<feature type="compositionally biased region" description="Low complexity" evidence="1">
    <location>
        <begin position="459"/>
        <end position="469"/>
    </location>
</feature>
<accession>A0A7S3PWB5</accession>
<evidence type="ECO:0000313" key="2">
    <source>
        <dbReference type="EMBL" id="CAE0457325.1"/>
    </source>
</evidence>
<feature type="compositionally biased region" description="Low complexity" evidence="1">
    <location>
        <begin position="45"/>
        <end position="58"/>
    </location>
</feature>
<dbReference type="EMBL" id="HBIO01003179">
    <property type="protein sequence ID" value="CAE0457325.1"/>
    <property type="molecule type" value="Transcribed_RNA"/>
</dbReference>
<feature type="compositionally biased region" description="Low complexity" evidence="1">
    <location>
        <begin position="169"/>
        <end position="178"/>
    </location>
</feature>